<feature type="transmembrane region" description="Helical" evidence="2">
    <location>
        <begin position="136"/>
        <end position="160"/>
    </location>
</feature>
<dbReference type="EMBL" id="BDRX01000052">
    <property type="protein sequence ID" value="GBF94473.1"/>
    <property type="molecule type" value="Genomic_DNA"/>
</dbReference>
<name>A0A2V0P9A2_9CHLO</name>
<evidence type="ECO:0000256" key="1">
    <source>
        <dbReference type="SAM" id="MobiDB-lite"/>
    </source>
</evidence>
<feature type="transmembrane region" description="Helical" evidence="2">
    <location>
        <begin position="111"/>
        <end position="130"/>
    </location>
</feature>
<proteinExistence type="predicted"/>
<accession>A0A2V0P9A2</accession>
<dbReference type="STRING" id="307507.A0A2V0P9A2"/>
<dbReference type="Proteomes" id="UP000247498">
    <property type="component" value="Unassembled WGS sequence"/>
</dbReference>
<organism evidence="3 4">
    <name type="scientific">Raphidocelis subcapitata</name>
    <dbReference type="NCBI Taxonomy" id="307507"/>
    <lineage>
        <taxon>Eukaryota</taxon>
        <taxon>Viridiplantae</taxon>
        <taxon>Chlorophyta</taxon>
        <taxon>core chlorophytes</taxon>
        <taxon>Chlorophyceae</taxon>
        <taxon>CS clade</taxon>
        <taxon>Sphaeropleales</taxon>
        <taxon>Selenastraceae</taxon>
        <taxon>Raphidocelis</taxon>
    </lineage>
</organism>
<dbReference type="GO" id="GO:0033615">
    <property type="term" value="P:mitochondrial proton-transporting ATP synthase complex assembly"/>
    <property type="evidence" value="ECO:0007669"/>
    <property type="project" value="TreeGrafter"/>
</dbReference>
<dbReference type="OrthoDB" id="156886at2759"/>
<feature type="compositionally biased region" description="Low complexity" evidence="1">
    <location>
        <begin position="70"/>
        <end position="84"/>
    </location>
</feature>
<feature type="region of interest" description="Disordered" evidence="1">
    <location>
        <begin position="241"/>
        <end position="271"/>
    </location>
</feature>
<dbReference type="InterPro" id="IPR009724">
    <property type="entry name" value="TMEM70"/>
</dbReference>
<keyword evidence="2" id="KW-0812">Transmembrane</keyword>
<comment type="caution">
    <text evidence="3">The sequence shown here is derived from an EMBL/GenBank/DDBJ whole genome shotgun (WGS) entry which is preliminary data.</text>
</comment>
<feature type="compositionally biased region" description="Low complexity" evidence="1">
    <location>
        <begin position="241"/>
        <end position="252"/>
    </location>
</feature>
<reference evidence="3 4" key="1">
    <citation type="journal article" date="2018" name="Sci. Rep.">
        <title>Raphidocelis subcapitata (=Pseudokirchneriella subcapitata) provides an insight into genome evolution and environmental adaptations in the Sphaeropleales.</title>
        <authorList>
            <person name="Suzuki S."/>
            <person name="Yamaguchi H."/>
            <person name="Nakajima N."/>
            <person name="Kawachi M."/>
        </authorList>
    </citation>
    <scope>NUCLEOTIDE SEQUENCE [LARGE SCALE GENOMIC DNA]</scope>
    <source>
        <strain evidence="3 4">NIES-35</strain>
    </source>
</reference>
<evidence type="ECO:0000313" key="3">
    <source>
        <dbReference type="EMBL" id="GBF94473.1"/>
    </source>
</evidence>
<keyword evidence="2" id="KW-1133">Transmembrane helix</keyword>
<evidence type="ECO:0000256" key="2">
    <source>
        <dbReference type="SAM" id="Phobius"/>
    </source>
</evidence>
<dbReference type="FunCoup" id="A0A2V0P9A2">
    <property type="interactions" value="461"/>
</dbReference>
<feature type="region of interest" description="Disordered" evidence="1">
    <location>
        <begin position="60"/>
        <end position="90"/>
    </location>
</feature>
<dbReference type="InterPro" id="IPR045325">
    <property type="entry name" value="TMEM70/TMEM186/TMEM223"/>
</dbReference>
<dbReference type="PANTHER" id="PTHR13281">
    <property type="entry name" value="TRANSMEMBRANE PROTEIN 70, MITOCHONDRIAL"/>
    <property type="match status" value="1"/>
</dbReference>
<dbReference type="PANTHER" id="PTHR13281:SF0">
    <property type="entry name" value="TRANSMEMBRANE PROTEIN 70, MITOCHONDRIAL"/>
    <property type="match status" value="1"/>
</dbReference>
<protein>
    <submittedName>
        <fullName evidence="3">Uncharacterized protein</fullName>
    </submittedName>
</protein>
<dbReference type="AlphaFoldDB" id="A0A2V0P9A2"/>
<sequence length="271" mass="27127">MAAPGLTRGAAAARGLCAQAAWAAGGGAAAAGGGTPAALQSLPPGGAHAAALLRFRAGAGPSHGTRGAHSDAAAAGDGDRQPSPSGGGGGDGGFETVYEGLFAANHKRLKLASLVNTAVSLAACPAIVLLSDAPPLARAAVAVSVVGFGLGTTLGLHWFTSPYVHVLARRGDALRARTLTLLGRPRWSEFSLAEVRHPDSLRPLASFKARGRFFYVDRGAMADAELAAALSPVSAAEEAALQQQAEAAAEAEAAARAEGEAEREAERGQAK</sequence>
<gene>
    <name evidence="3" type="ORF">Rsub_07007</name>
</gene>
<dbReference type="GO" id="GO:0031966">
    <property type="term" value="C:mitochondrial membrane"/>
    <property type="evidence" value="ECO:0007669"/>
    <property type="project" value="TreeGrafter"/>
</dbReference>
<feature type="compositionally biased region" description="Basic and acidic residues" evidence="1">
    <location>
        <begin position="253"/>
        <end position="271"/>
    </location>
</feature>
<dbReference type="InParanoid" id="A0A2V0P9A2"/>
<keyword evidence="2" id="KW-0472">Membrane</keyword>
<keyword evidence="4" id="KW-1185">Reference proteome</keyword>
<dbReference type="Pfam" id="PF06979">
    <property type="entry name" value="TMEM70"/>
    <property type="match status" value="1"/>
</dbReference>
<evidence type="ECO:0000313" key="4">
    <source>
        <dbReference type="Proteomes" id="UP000247498"/>
    </source>
</evidence>